<dbReference type="SUPFAM" id="SSF64153">
    <property type="entry name" value="YjeF N-terminal domain-like"/>
    <property type="match status" value="1"/>
</dbReference>
<dbReference type="AlphaFoldDB" id="C8XCN1"/>
<comment type="similarity">
    <text evidence="3 19">In the N-terminal section; belongs to the NnrE/AIBP family.</text>
</comment>
<evidence type="ECO:0000256" key="13">
    <source>
        <dbReference type="ARBA" id="ARBA00023268"/>
    </source>
</evidence>
<dbReference type="SMR" id="C8XCN1"/>
<evidence type="ECO:0000256" key="3">
    <source>
        <dbReference type="ARBA" id="ARBA00006001"/>
    </source>
</evidence>
<keyword evidence="12 17" id="KW-0456">Lyase</keyword>
<dbReference type="InParanoid" id="C8XCN1"/>
<evidence type="ECO:0000256" key="12">
    <source>
        <dbReference type="ARBA" id="ARBA00023239"/>
    </source>
</evidence>
<dbReference type="Gene3D" id="3.40.50.10260">
    <property type="entry name" value="YjeF N-terminal domain"/>
    <property type="match status" value="1"/>
</dbReference>
<comment type="caution">
    <text evidence="18">Lacks conserved residue(s) required for the propagation of feature annotation.</text>
</comment>
<feature type="binding site" evidence="18">
    <location>
        <position position="156"/>
    </location>
    <ligand>
        <name>(6S)-NADPHX</name>
        <dbReference type="ChEBI" id="CHEBI:64076"/>
    </ligand>
</feature>
<protein>
    <recommendedName>
        <fullName evidence="19">Bifunctional NAD(P)H-hydrate repair enzyme</fullName>
    </recommendedName>
    <alternativeName>
        <fullName evidence="19">Nicotinamide nucleotide repair protein</fullName>
    </alternativeName>
    <domain>
        <recommendedName>
            <fullName evidence="19">ADP-dependent (S)-NAD(P)H-hydrate dehydratase</fullName>
            <ecNumber evidence="19">4.2.1.136</ecNumber>
        </recommendedName>
        <alternativeName>
            <fullName evidence="19">ADP-dependent NAD(P)HX dehydratase</fullName>
        </alternativeName>
    </domain>
    <domain>
        <recommendedName>
            <fullName evidence="19">NAD(P)H-hydrate epimerase</fullName>
            <ecNumber evidence="19">5.1.99.6</ecNumber>
        </recommendedName>
    </domain>
</protein>
<dbReference type="PROSITE" id="PS51383">
    <property type="entry name" value="YJEF_C_3"/>
    <property type="match status" value="1"/>
</dbReference>
<sequence>MIEAYTVEQIRAVEALALARDGDATLMRRASFAVAAEVAERVPAPHPGRRVVLLVGSGNNGGDALYAGAFLRGRGMAVTALLLSPERTHAGGRAALRRAGGRILTHDDPAGPGIIARAEVIIDGVVGIGATPPLRAAAAELIGQANATDALRVAVDLPSGIEPDTGQVRGTCFLADVTVTFGGIKVGLLIADQQAGTVVNVPIGMDMTGRPAEVIAMTDGSLRQVLPAPAPAADKYSGGLVGVVAGSPGYPGAAVLCVGGAVRTRPGMVRYAGPQAAAVVARWPEAVAVDSPADAGTVQAWVVGPGMGTEGQSITLLRWVLGRDEPVLVDADGLTILAAMPALLQARRRAGQPTVLTPHDREFSRVFPDIELDDRLAAVRRAAWVSGATVLLKGHRTLIADPGGQAAVNLSGSSWLATAGSGDVLSGVVGSLLAAGLPPLLAASAGAFLHGRAGQRAQRAGLFGAHALWDHLRADPDGIG</sequence>
<feature type="binding site" evidence="18">
    <location>
        <position position="60"/>
    </location>
    <ligand>
        <name>K(+)</name>
        <dbReference type="ChEBI" id="CHEBI:29103"/>
    </ligand>
</feature>
<evidence type="ECO:0000256" key="11">
    <source>
        <dbReference type="ARBA" id="ARBA00023235"/>
    </source>
</evidence>
<dbReference type="Gene3D" id="3.40.1190.20">
    <property type="match status" value="1"/>
</dbReference>
<keyword evidence="5 18" id="KW-0479">Metal-binding</keyword>
<dbReference type="CDD" id="cd01171">
    <property type="entry name" value="YXKO-related"/>
    <property type="match status" value="1"/>
</dbReference>
<comment type="similarity">
    <text evidence="4 19">In the C-terminal section; belongs to the NnrD/CARKD family.</text>
</comment>
<dbReference type="HAMAP" id="MF_01965">
    <property type="entry name" value="NADHX_dehydratase"/>
    <property type="match status" value="1"/>
</dbReference>
<evidence type="ECO:0000259" key="21">
    <source>
        <dbReference type="PROSITE" id="PS51385"/>
    </source>
</evidence>
<keyword evidence="9 18" id="KW-0630">Potassium</keyword>
<keyword evidence="22" id="KW-0418">Kinase</keyword>
<dbReference type="GO" id="GO:0052856">
    <property type="term" value="F:NAD(P)HX epimerase activity"/>
    <property type="evidence" value="ECO:0007669"/>
    <property type="project" value="UniProtKB-UniRule"/>
</dbReference>
<evidence type="ECO:0000256" key="15">
    <source>
        <dbReference type="ARBA" id="ARBA00048238"/>
    </source>
</evidence>
<dbReference type="NCBIfam" id="TIGR00196">
    <property type="entry name" value="yjeF_cterm"/>
    <property type="match status" value="1"/>
</dbReference>
<keyword evidence="8 17" id="KW-0521">NADP</keyword>
<dbReference type="PANTHER" id="PTHR12592">
    <property type="entry name" value="ATP-DEPENDENT (S)-NAD(P)H-HYDRATE DEHYDRATASE FAMILY MEMBER"/>
    <property type="match status" value="1"/>
</dbReference>
<feature type="binding site" evidence="18">
    <location>
        <position position="159"/>
    </location>
    <ligand>
        <name>K(+)</name>
        <dbReference type="ChEBI" id="CHEBI:29103"/>
    </ligand>
</feature>
<reference evidence="22 23" key="2">
    <citation type="journal article" date="2010" name="Stand. Genomic Sci.">
        <title>Complete genome sequence of Nakamurella multipartita type strain (Y-104).</title>
        <authorList>
            <person name="Tice H."/>
            <person name="Mayilraj S."/>
            <person name="Sims D."/>
            <person name="Lapidus A."/>
            <person name="Nolan M."/>
            <person name="Lucas S."/>
            <person name="Glavina Del Rio T."/>
            <person name="Copeland A."/>
            <person name="Cheng J.F."/>
            <person name="Meincke L."/>
            <person name="Bruce D."/>
            <person name="Goodwin L."/>
            <person name="Pitluck S."/>
            <person name="Ivanova N."/>
            <person name="Mavromatis K."/>
            <person name="Ovchinnikova G."/>
            <person name="Pati A."/>
            <person name="Chen A."/>
            <person name="Palaniappan K."/>
            <person name="Land M."/>
            <person name="Hauser L."/>
            <person name="Chang Y.J."/>
            <person name="Jeffries C.D."/>
            <person name="Detter J.C."/>
            <person name="Brettin T."/>
            <person name="Rohde M."/>
            <person name="Goker M."/>
            <person name="Bristow J."/>
            <person name="Eisen J.A."/>
            <person name="Markowitz V."/>
            <person name="Hugenholtz P."/>
            <person name="Kyrpides N.C."/>
            <person name="Klenk H.P."/>
            <person name="Chen F."/>
        </authorList>
    </citation>
    <scope>NUCLEOTIDE SEQUENCE [LARGE SCALE GENOMIC DNA]</scope>
    <source>
        <strain evidence="23">ATCC 700099 / DSM 44233 / CIP 104796 / JCM 9543 / NBRC 105858 / Y-104</strain>
    </source>
</reference>
<dbReference type="eggNOG" id="COG0063">
    <property type="taxonomic scope" value="Bacteria"/>
</dbReference>
<evidence type="ECO:0000256" key="17">
    <source>
        <dbReference type="HAMAP-Rule" id="MF_01965"/>
    </source>
</evidence>
<dbReference type="GO" id="GO:0052855">
    <property type="term" value="F:ADP-dependent NAD(P)H-hydrate dehydratase activity"/>
    <property type="evidence" value="ECO:0007669"/>
    <property type="project" value="UniProtKB-UniRule"/>
</dbReference>
<dbReference type="GO" id="GO:0016301">
    <property type="term" value="F:kinase activity"/>
    <property type="evidence" value="ECO:0007669"/>
    <property type="project" value="UniProtKB-KW"/>
</dbReference>
<feature type="binding site" evidence="17">
    <location>
        <position position="359"/>
    </location>
    <ligand>
        <name>(6S)-NADPHX</name>
        <dbReference type="ChEBI" id="CHEBI:64076"/>
    </ligand>
</feature>
<comment type="cofactor">
    <cofactor evidence="17">
        <name>Mg(2+)</name>
        <dbReference type="ChEBI" id="CHEBI:18420"/>
    </cofactor>
</comment>
<organism evidence="22 23">
    <name type="scientific">Nakamurella multipartita (strain ATCC 700099 / DSM 44233 / CIP 104796 / JCM 9543 / NBRC 105858 / Y-104)</name>
    <name type="common">Microsphaera multipartita</name>
    <dbReference type="NCBI Taxonomy" id="479431"/>
    <lineage>
        <taxon>Bacteria</taxon>
        <taxon>Bacillati</taxon>
        <taxon>Actinomycetota</taxon>
        <taxon>Actinomycetes</taxon>
        <taxon>Nakamurellales</taxon>
        <taxon>Nakamurellaceae</taxon>
        <taxon>Nakamurella</taxon>
    </lineage>
</organism>
<evidence type="ECO:0000256" key="9">
    <source>
        <dbReference type="ARBA" id="ARBA00022958"/>
    </source>
</evidence>
<feature type="binding site" evidence="17">
    <location>
        <begin position="393"/>
        <end position="397"/>
    </location>
    <ligand>
        <name>AMP</name>
        <dbReference type="ChEBI" id="CHEBI:456215"/>
    </ligand>
</feature>
<comment type="function">
    <text evidence="18">Catalyzes the epimerization of the S- and R-forms of NAD(P)HX, a damaged form of NAD(P)H that is a result of enzymatic or heat-dependent hydration. This is a prerequisite for the S-specific NAD(P)H-hydrate dehydratase to allow the repair of both epimers of NAD(P)HX.</text>
</comment>
<dbReference type="OrthoDB" id="9806925at2"/>
<dbReference type="eggNOG" id="COG0062">
    <property type="taxonomic scope" value="Bacteria"/>
</dbReference>
<comment type="subunit">
    <text evidence="17">Homotetramer.</text>
</comment>
<evidence type="ECO:0000256" key="16">
    <source>
        <dbReference type="ARBA" id="ARBA00049209"/>
    </source>
</evidence>
<feature type="binding site" evidence="18">
    <location>
        <begin position="127"/>
        <end position="133"/>
    </location>
    <ligand>
        <name>(6S)-NADPHX</name>
        <dbReference type="ChEBI" id="CHEBI:64076"/>
    </ligand>
</feature>
<dbReference type="RefSeq" id="WP_015746510.1">
    <property type="nucleotide sequence ID" value="NC_013235.1"/>
</dbReference>
<dbReference type="EC" id="4.2.1.136" evidence="19"/>
<dbReference type="Proteomes" id="UP000002218">
    <property type="component" value="Chromosome"/>
</dbReference>
<dbReference type="KEGG" id="nml:Namu_1189"/>
<gene>
    <name evidence="17" type="primary">nnrD</name>
    <name evidence="18" type="synonym">nnrE</name>
    <name evidence="22" type="ordered locus">Namu_1189</name>
</gene>
<keyword evidence="7 17" id="KW-0067">ATP-binding</keyword>
<evidence type="ECO:0000313" key="23">
    <source>
        <dbReference type="Proteomes" id="UP000002218"/>
    </source>
</evidence>
<evidence type="ECO:0000256" key="14">
    <source>
        <dbReference type="ARBA" id="ARBA00025153"/>
    </source>
</evidence>
<dbReference type="FunCoup" id="C8XCN1">
    <property type="interactions" value="78"/>
</dbReference>
<evidence type="ECO:0000256" key="7">
    <source>
        <dbReference type="ARBA" id="ARBA00022840"/>
    </source>
</evidence>
<accession>C8XCN1</accession>
<dbReference type="InterPro" id="IPR030677">
    <property type="entry name" value="Nnr"/>
</dbReference>
<feature type="binding site" evidence="18">
    <location>
        <begin position="59"/>
        <end position="63"/>
    </location>
    <ligand>
        <name>(6S)-NADPHX</name>
        <dbReference type="ChEBI" id="CHEBI:64076"/>
    </ligand>
</feature>
<evidence type="ECO:0000313" key="22">
    <source>
        <dbReference type="EMBL" id="ACV77596.1"/>
    </source>
</evidence>
<comment type="function">
    <text evidence="17">Catalyzes the dehydration of the S-form of NAD(P)HX at the expense of ADP, which is converted to AMP. Together with NAD(P)HX epimerase, which catalyzes the epimerization of the S- and R-forms, the enzyme allows the repair of both epimers of NAD(P)HX, a damaged form of NAD(P)H that is a result of enzymatic or heat-dependent hydration.</text>
</comment>
<dbReference type="EC" id="5.1.99.6" evidence="19"/>
<dbReference type="InterPro" id="IPR004443">
    <property type="entry name" value="YjeF_N_dom"/>
</dbReference>
<evidence type="ECO:0000256" key="10">
    <source>
        <dbReference type="ARBA" id="ARBA00023027"/>
    </source>
</evidence>
<evidence type="ECO:0000256" key="19">
    <source>
        <dbReference type="PIRNR" id="PIRNR017184"/>
    </source>
</evidence>
<comment type="catalytic activity">
    <reaction evidence="15 17 19">
        <text>(6S)-NADHX + ADP = AMP + phosphate + NADH + H(+)</text>
        <dbReference type="Rhea" id="RHEA:32223"/>
        <dbReference type="ChEBI" id="CHEBI:15378"/>
        <dbReference type="ChEBI" id="CHEBI:43474"/>
        <dbReference type="ChEBI" id="CHEBI:57945"/>
        <dbReference type="ChEBI" id="CHEBI:64074"/>
        <dbReference type="ChEBI" id="CHEBI:456215"/>
        <dbReference type="ChEBI" id="CHEBI:456216"/>
        <dbReference type="EC" id="4.2.1.136"/>
    </reaction>
</comment>
<dbReference type="InterPro" id="IPR036652">
    <property type="entry name" value="YjeF_N_dom_sf"/>
</dbReference>
<keyword evidence="23" id="KW-1185">Reference proteome</keyword>
<dbReference type="EMBL" id="CP001737">
    <property type="protein sequence ID" value="ACV77596.1"/>
    <property type="molecule type" value="Genomic_DNA"/>
</dbReference>
<keyword evidence="6 17" id="KW-0547">Nucleotide-binding</keyword>
<keyword evidence="11 18" id="KW-0413">Isomerase</keyword>
<evidence type="ECO:0000256" key="1">
    <source>
        <dbReference type="ARBA" id="ARBA00000013"/>
    </source>
</evidence>
<feature type="binding site" evidence="17">
    <location>
        <position position="306"/>
    </location>
    <ligand>
        <name>(6S)-NADPHX</name>
        <dbReference type="ChEBI" id="CHEBI:64076"/>
    </ligand>
</feature>
<comment type="catalytic activity">
    <reaction evidence="16 17 19">
        <text>(6S)-NADPHX + ADP = AMP + phosphate + NADPH + H(+)</text>
        <dbReference type="Rhea" id="RHEA:32235"/>
        <dbReference type="ChEBI" id="CHEBI:15378"/>
        <dbReference type="ChEBI" id="CHEBI:43474"/>
        <dbReference type="ChEBI" id="CHEBI:57783"/>
        <dbReference type="ChEBI" id="CHEBI:64076"/>
        <dbReference type="ChEBI" id="CHEBI:456215"/>
        <dbReference type="ChEBI" id="CHEBI:456216"/>
        <dbReference type="EC" id="4.2.1.136"/>
    </reaction>
</comment>
<feature type="domain" description="YjeF N-terminal" evidence="21">
    <location>
        <begin position="1"/>
        <end position="211"/>
    </location>
</feature>
<comment type="similarity">
    <text evidence="18">Belongs to the NnrE/AIBP family.</text>
</comment>
<dbReference type="InterPro" id="IPR017953">
    <property type="entry name" value="Carbohydrate_kinase_pred_CS"/>
</dbReference>
<evidence type="ECO:0000256" key="2">
    <source>
        <dbReference type="ARBA" id="ARBA00000909"/>
    </source>
</evidence>
<feature type="binding site" evidence="17">
    <location>
        <position position="253"/>
    </location>
    <ligand>
        <name>(6S)-NADPHX</name>
        <dbReference type="ChEBI" id="CHEBI:64076"/>
    </ligand>
</feature>
<evidence type="ECO:0000259" key="20">
    <source>
        <dbReference type="PROSITE" id="PS51383"/>
    </source>
</evidence>
<feature type="binding site" evidence="17">
    <location>
        <position position="422"/>
    </location>
    <ligand>
        <name>AMP</name>
        <dbReference type="ChEBI" id="CHEBI:456215"/>
    </ligand>
</feature>
<dbReference type="GO" id="GO:0110051">
    <property type="term" value="P:metabolite repair"/>
    <property type="evidence" value="ECO:0007669"/>
    <property type="project" value="TreeGrafter"/>
</dbReference>
<dbReference type="Pfam" id="PF03853">
    <property type="entry name" value="YjeF_N"/>
    <property type="match status" value="1"/>
</dbReference>
<comment type="catalytic activity">
    <reaction evidence="2 18 19">
        <text>(6R)-NADPHX = (6S)-NADPHX</text>
        <dbReference type="Rhea" id="RHEA:32227"/>
        <dbReference type="ChEBI" id="CHEBI:64076"/>
        <dbReference type="ChEBI" id="CHEBI:64077"/>
        <dbReference type="EC" id="5.1.99.6"/>
    </reaction>
</comment>
<dbReference type="GO" id="GO:0005524">
    <property type="term" value="F:ATP binding"/>
    <property type="evidence" value="ECO:0007669"/>
    <property type="project" value="UniProtKB-UniRule"/>
</dbReference>
<dbReference type="Pfam" id="PF01256">
    <property type="entry name" value="Carb_kinase"/>
    <property type="match status" value="1"/>
</dbReference>
<keyword evidence="13" id="KW-0511">Multifunctional enzyme</keyword>
<dbReference type="InterPro" id="IPR029056">
    <property type="entry name" value="Ribokinase-like"/>
</dbReference>
<dbReference type="PIRSF" id="PIRSF017184">
    <property type="entry name" value="Nnr"/>
    <property type="match status" value="1"/>
</dbReference>
<evidence type="ECO:0000256" key="18">
    <source>
        <dbReference type="HAMAP-Rule" id="MF_01966"/>
    </source>
</evidence>
<feature type="binding site" evidence="18">
    <location>
        <position position="123"/>
    </location>
    <ligand>
        <name>K(+)</name>
        <dbReference type="ChEBI" id="CHEBI:29103"/>
    </ligand>
</feature>
<reference evidence="23" key="1">
    <citation type="submission" date="2009-09" db="EMBL/GenBank/DDBJ databases">
        <title>The complete genome of Nakamurella multipartita DSM 44233.</title>
        <authorList>
            <consortium name="US DOE Joint Genome Institute (JGI-PGF)"/>
            <person name="Lucas S."/>
            <person name="Copeland A."/>
            <person name="Lapidus A."/>
            <person name="Glavina del Rio T."/>
            <person name="Dalin E."/>
            <person name="Tice H."/>
            <person name="Bruce D."/>
            <person name="Goodwin L."/>
            <person name="Pitluck S."/>
            <person name="Kyrpides N."/>
            <person name="Mavromatis K."/>
            <person name="Ivanova N."/>
            <person name="Ovchinnikova G."/>
            <person name="Sims D."/>
            <person name="Meincke L."/>
            <person name="Brettin T."/>
            <person name="Detter J.C."/>
            <person name="Han C."/>
            <person name="Larimer F."/>
            <person name="Land M."/>
            <person name="Hauser L."/>
            <person name="Markowitz V."/>
            <person name="Cheng J.-F."/>
            <person name="Hugenholtz P."/>
            <person name="Woyke T."/>
            <person name="Wu D."/>
            <person name="Klenk H.-P."/>
            <person name="Eisen J.A."/>
        </authorList>
    </citation>
    <scope>NUCLEOTIDE SEQUENCE [LARGE SCALE GENOMIC DNA]</scope>
    <source>
        <strain evidence="23">ATCC 700099 / DSM 44233 / CIP 104796 / JCM 9543 / NBRC 105858 / Y-104</strain>
    </source>
</reference>
<dbReference type="STRING" id="479431.Namu_1189"/>
<dbReference type="PROSITE" id="PS01050">
    <property type="entry name" value="YJEF_C_2"/>
    <property type="match status" value="1"/>
</dbReference>
<comment type="function">
    <text evidence="14 19">Bifunctional enzyme that catalyzes the epimerization of the S- and R-forms of NAD(P)HX and the dehydration of the S-form of NAD(P)HX at the expense of ADP, which is converted to AMP. This allows the repair of both epimers of NAD(P)HX, a damaged form of NAD(P)H that is a result of enzymatic or heat-dependent hydration.</text>
</comment>
<dbReference type="HAMAP" id="MF_01966">
    <property type="entry name" value="NADHX_epimerase"/>
    <property type="match status" value="1"/>
</dbReference>
<name>C8XCN1_NAKMY</name>
<dbReference type="PROSITE" id="PS51385">
    <property type="entry name" value="YJEF_N"/>
    <property type="match status" value="1"/>
</dbReference>
<dbReference type="GO" id="GO:0046496">
    <property type="term" value="P:nicotinamide nucleotide metabolic process"/>
    <property type="evidence" value="ECO:0007669"/>
    <property type="project" value="UniProtKB-UniRule"/>
</dbReference>
<evidence type="ECO:0000256" key="4">
    <source>
        <dbReference type="ARBA" id="ARBA00009524"/>
    </source>
</evidence>
<proteinExistence type="inferred from homology"/>
<keyword evidence="22" id="KW-0808">Transferase</keyword>
<dbReference type="GO" id="GO:0046872">
    <property type="term" value="F:metal ion binding"/>
    <property type="evidence" value="ECO:0007669"/>
    <property type="project" value="UniProtKB-UniRule"/>
</dbReference>
<comment type="similarity">
    <text evidence="17">Belongs to the NnrD/CARKD family.</text>
</comment>
<evidence type="ECO:0000256" key="5">
    <source>
        <dbReference type="ARBA" id="ARBA00022723"/>
    </source>
</evidence>
<feature type="binding site" evidence="17">
    <location>
        <position position="423"/>
    </location>
    <ligand>
        <name>(6S)-NADPHX</name>
        <dbReference type="ChEBI" id="CHEBI:64076"/>
    </ligand>
</feature>
<keyword evidence="10 17" id="KW-0520">NAD</keyword>
<dbReference type="InterPro" id="IPR000631">
    <property type="entry name" value="CARKD"/>
</dbReference>
<dbReference type="HOGENOM" id="CLU_024853_4_0_11"/>
<dbReference type="PANTHER" id="PTHR12592:SF0">
    <property type="entry name" value="ATP-DEPENDENT (S)-NAD(P)H-HYDRATE DEHYDRATASE"/>
    <property type="match status" value="1"/>
</dbReference>
<dbReference type="NCBIfam" id="TIGR00197">
    <property type="entry name" value="yjeF_nterm"/>
    <property type="match status" value="1"/>
</dbReference>
<comment type="cofactor">
    <cofactor evidence="18 19">
        <name>K(+)</name>
        <dbReference type="ChEBI" id="CHEBI:29103"/>
    </cofactor>
    <text evidence="18 19">Binds 1 potassium ion per subunit.</text>
</comment>
<feature type="domain" description="YjeF C-terminal" evidence="20">
    <location>
        <begin position="218"/>
        <end position="480"/>
    </location>
</feature>
<evidence type="ECO:0000256" key="6">
    <source>
        <dbReference type="ARBA" id="ARBA00022741"/>
    </source>
</evidence>
<dbReference type="SUPFAM" id="SSF53613">
    <property type="entry name" value="Ribokinase-like"/>
    <property type="match status" value="1"/>
</dbReference>
<evidence type="ECO:0000256" key="8">
    <source>
        <dbReference type="ARBA" id="ARBA00022857"/>
    </source>
</evidence>
<comment type="catalytic activity">
    <reaction evidence="1 18 19">
        <text>(6R)-NADHX = (6S)-NADHX</text>
        <dbReference type="Rhea" id="RHEA:32215"/>
        <dbReference type="ChEBI" id="CHEBI:64074"/>
        <dbReference type="ChEBI" id="CHEBI:64075"/>
        <dbReference type="EC" id="5.1.99.6"/>
    </reaction>
</comment>